<evidence type="ECO:0000256" key="9">
    <source>
        <dbReference type="PROSITE-ProRule" id="PRU10141"/>
    </source>
</evidence>
<evidence type="ECO:0000256" key="8">
    <source>
        <dbReference type="ARBA" id="ARBA00048679"/>
    </source>
</evidence>
<name>A0ABS5C300_9BACT</name>
<protein>
    <recommendedName>
        <fullName evidence="1">non-specific serine/threonine protein kinase</fullName>
        <ecNumber evidence="1">2.7.11.1</ecNumber>
    </recommendedName>
</protein>
<evidence type="ECO:0000256" key="1">
    <source>
        <dbReference type="ARBA" id="ARBA00012513"/>
    </source>
</evidence>
<feature type="binding site" evidence="9">
    <location>
        <position position="38"/>
    </location>
    <ligand>
        <name>ATP</name>
        <dbReference type="ChEBI" id="CHEBI:30616"/>
    </ligand>
</feature>
<evidence type="ECO:0000259" key="10">
    <source>
        <dbReference type="PROSITE" id="PS50011"/>
    </source>
</evidence>
<dbReference type="Gene3D" id="3.30.200.20">
    <property type="entry name" value="Phosphorylase Kinase, domain 1"/>
    <property type="match status" value="1"/>
</dbReference>
<evidence type="ECO:0000256" key="6">
    <source>
        <dbReference type="ARBA" id="ARBA00022840"/>
    </source>
</evidence>
<dbReference type="EC" id="2.7.11.1" evidence="1"/>
<reference evidence="11 12" key="1">
    <citation type="submission" date="2021-04" db="EMBL/GenBank/DDBJ databases">
        <authorList>
            <person name="Ivanova A."/>
        </authorList>
    </citation>
    <scope>NUCLEOTIDE SEQUENCE [LARGE SCALE GENOMIC DNA]</scope>
    <source>
        <strain evidence="11 12">G18</strain>
    </source>
</reference>
<dbReference type="Proteomes" id="UP000676565">
    <property type="component" value="Unassembled WGS sequence"/>
</dbReference>
<comment type="catalytic activity">
    <reaction evidence="8">
        <text>L-seryl-[protein] + ATP = O-phospho-L-seryl-[protein] + ADP + H(+)</text>
        <dbReference type="Rhea" id="RHEA:17989"/>
        <dbReference type="Rhea" id="RHEA-COMP:9863"/>
        <dbReference type="Rhea" id="RHEA-COMP:11604"/>
        <dbReference type="ChEBI" id="CHEBI:15378"/>
        <dbReference type="ChEBI" id="CHEBI:29999"/>
        <dbReference type="ChEBI" id="CHEBI:30616"/>
        <dbReference type="ChEBI" id="CHEBI:83421"/>
        <dbReference type="ChEBI" id="CHEBI:456216"/>
        <dbReference type="EC" id="2.7.11.1"/>
    </reaction>
</comment>
<dbReference type="GO" id="GO:0004674">
    <property type="term" value="F:protein serine/threonine kinase activity"/>
    <property type="evidence" value="ECO:0007669"/>
    <property type="project" value="UniProtKB-KW"/>
</dbReference>
<evidence type="ECO:0000313" key="12">
    <source>
        <dbReference type="Proteomes" id="UP000676565"/>
    </source>
</evidence>
<dbReference type="SUPFAM" id="SSF56112">
    <property type="entry name" value="Protein kinase-like (PK-like)"/>
    <property type="match status" value="1"/>
</dbReference>
<keyword evidence="3" id="KW-0808">Transferase</keyword>
<dbReference type="Gene3D" id="1.10.510.10">
    <property type="entry name" value="Transferase(Phosphotransferase) domain 1"/>
    <property type="match status" value="1"/>
</dbReference>
<dbReference type="PANTHER" id="PTHR43895">
    <property type="entry name" value="CALCIUM/CALMODULIN-DEPENDENT PROTEIN KINASE KINASE-RELATED"/>
    <property type="match status" value="1"/>
</dbReference>
<keyword evidence="5 11" id="KW-0418">Kinase</keyword>
<dbReference type="EMBL" id="JAGKQQ010000001">
    <property type="protein sequence ID" value="MBP3960334.1"/>
    <property type="molecule type" value="Genomic_DNA"/>
</dbReference>
<dbReference type="CDD" id="cd14014">
    <property type="entry name" value="STKc_PknB_like"/>
    <property type="match status" value="1"/>
</dbReference>
<dbReference type="InterPro" id="IPR017441">
    <property type="entry name" value="Protein_kinase_ATP_BS"/>
</dbReference>
<dbReference type="InterPro" id="IPR011009">
    <property type="entry name" value="Kinase-like_dom_sf"/>
</dbReference>
<organism evidence="11 12">
    <name type="scientific">Gemmata palustris</name>
    <dbReference type="NCBI Taxonomy" id="2822762"/>
    <lineage>
        <taxon>Bacteria</taxon>
        <taxon>Pseudomonadati</taxon>
        <taxon>Planctomycetota</taxon>
        <taxon>Planctomycetia</taxon>
        <taxon>Gemmatales</taxon>
        <taxon>Gemmataceae</taxon>
        <taxon>Gemmata</taxon>
    </lineage>
</organism>
<evidence type="ECO:0000256" key="2">
    <source>
        <dbReference type="ARBA" id="ARBA00022527"/>
    </source>
</evidence>
<dbReference type="PROSITE" id="PS00107">
    <property type="entry name" value="PROTEIN_KINASE_ATP"/>
    <property type="match status" value="1"/>
</dbReference>
<accession>A0ABS5C300</accession>
<proteinExistence type="predicted"/>
<comment type="caution">
    <text evidence="11">The sequence shown here is derived from an EMBL/GenBank/DDBJ whole genome shotgun (WGS) entry which is preliminary data.</text>
</comment>
<evidence type="ECO:0000256" key="3">
    <source>
        <dbReference type="ARBA" id="ARBA00022679"/>
    </source>
</evidence>
<gene>
    <name evidence="11" type="ORF">J8F10_34330</name>
</gene>
<dbReference type="PROSITE" id="PS50011">
    <property type="entry name" value="PROTEIN_KINASE_DOM"/>
    <property type="match status" value="1"/>
</dbReference>
<keyword evidence="2 11" id="KW-0723">Serine/threonine-protein kinase</keyword>
<dbReference type="InterPro" id="IPR000719">
    <property type="entry name" value="Prot_kinase_dom"/>
</dbReference>
<comment type="catalytic activity">
    <reaction evidence="7">
        <text>L-threonyl-[protein] + ATP = O-phospho-L-threonyl-[protein] + ADP + H(+)</text>
        <dbReference type="Rhea" id="RHEA:46608"/>
        <dbReference type="Rhea" id="RHEA-COMP:11060"/>
        <dbReference type="Rhea" id="RHEA-COMP:11605"/>
        <dbReference type="ChEBI" id="CHEBI:15378"/>
        <dbReference type="ChEBI" id="CHEBI:30013"/>
        <dbReference type="ChEBI" id="CHEBI:30616"/>
        <dbReference type="ChEBI" id="CHEBI:61977"/>
        <dbReference type="ChEBI" id="CHEBI:456216"/>
        <dbReference type="EC" id="2.7.11.1"/>
    </reaction>
</comment>
<dbReference type="SMART" id="SM00220">
    <property type="entry name" value="S_TKc"/>
    <property type="match status" value="1"/>
</dbReference>
<evidence type="ECO:0000256" key="7">
    <source>
        <dbReference type="ARBA" id="ARBA00047899"/>
    </source>
</evidence>
<dbReference type="PANTHER" id="PTHR43895:SF32">
    <property type="entry name" value="SERINE_THREONINE-PROTEIN KINASE CHK1"/>
    <property type="match status" value="1"/>
</dbReference>
<evidence type="ECO:0000256" key="4">
    <source>
        <dbReference type="ARBA" id="ARBA00022741"/>
    </source>
</evidence>
<keyword evidence="6 9" id="KW-0067">ATP-binding</keyword>
<evidence type="ECO:0000256" key="5">
    <source>
        <dbReference type="ARBA" id="ARBA00022777"/>
    </source>
</evidence>
<keyword evidence="4 9" id="KW-0547">Nucleotide-binding</keyword>
<dbReference type="RefSeq" id="WP_210661575.1">
    <property type="nucleotide sequence ID" value="NZ_JAGKQQ010000001.1"/>
</dbReference>
<keyword evidence="12" id="KW-1185">Reference proteome</keyword>
<evidence type="ECO:0000313" key="11">
    <source>
        <dbReference type="EMBL" id="MBP3960334.1"/>
    </source>
</evidence>
<dbReference type="Pfam" id="PF00069">
    <property type="entry name" value="Pkinase"/>
    <property type="match status" value="1"/>
</dbReference>
<sequence>MAIDKIGKFTVLGTLGAGAHSSILHIRRAEDEREYALKLVPIEGKDDLKYLEQAKHEFRVGQMLNHPNLVKVHALETEAGWFSGPKKAKLLLEYVPGTTMDKLPLQRMAKLLRMFERIADALTHMHKQGVYHADMKPNNLIHERGTRVKVLDYGLAWIKGEGKDRVQGTPEYMAPETVEHKLVNDRTDIYNFGVTMYRLVTLQLPPCWMNGEDALPMNKKIFKEQLKPVRTANPMVPEDLADLIHECLQPNATKRPERMSHIQGTLDQLADQAAAKLDDPVELEE</sequence>
<feature type="domain" description="Protein kinase" evidence="10">
    <location>
        <begin position="9"/>
        <end position="270"/>
    </location>
</feature>